<organism evidence="1 2">
    <name type="scientific">Antarcticirhabdus aurantiaca</name>
    <dbReference type="NCBI Taxonomy" id="2606717"/>
    <lineage>
        <taxon>Bacteria</taxon>
        <taxon>Pseudomonadati</taxon>
        <taxon>Pseudomonadota</taxon>
        <taxon>Alphaproteobacteria</taxon>
        <taxon>Hyphomicrobiales</taxon>
        <taxon>Aurantimonadaceae</taxon>
        <taxon>Antarcticirhabdus</taxon>
    </lineage>
</organism>
<evidence type="ECO:0000313" key="2">
    <source>
        <dbReference type="Proteomes" id="UP001163223"/>
    </source>
</evidence>
<dbReference type="Proteomes" id="UP001163223">
    <property type="component" value="Chromosome"/>
</dbReference>
<keyword evidence="2" id="KW-1185">Reference proteome</keyword>
<gene>
    <name evidence="1" type="ORF">OXU80_20550</name>
</gene>
<dbReference type="EMBL" id="CP113520">
    <property type="protein sequence ID" value="WAJ27222.1"/>
    <property type="molecule type" value="Genomic_DNA"/>
</dbReference>
<proteinExistence type="predicted"/>
<name>A0ACD4NK21_9HYPH</name>
<sequence>MAIGKPTSQPIGHFNYCRQAKADCTVHGKEAPVPVALDAMLIGKIAGLNVEINAAIEPASDRTVYGVEERWTLPDVGRGDCEDFALLKRKRLVEAGIDIGNLLLTVVKKSDGEGHAVLTLRTTQGDFVLDNLDWRVKLWSETPYTFVKRQNPVNGGRWDAIIDDGATALVAATKK</sequence>
<reference evidence="1" key="1">
    <citation type="submission" date="2022-11" db="EMBL/GenBank/DDBJ databases">
        <title>beta-Carotene-producing bacterium, Jeongeuplla avenae sp. nov., alleviates the salt stress of Arabidopsis seedlings.</title>
        <authorList>
            <person name="Jiang L."/>
            <person name="Lee J."/>
        </authorList>
    </citation>
    <scope>NUCLEOTIDE SEQUENCE</scope>
    <source>
        <strain evidence="1">DY_R2A_6</strain>
    </source>
</reference>
<evidence type="ECO:0000313" key="1">
    <source>
        <dbReference type="EMBL" id="WAJ27222.1"/>
    </source>
</evidence>
<protein>
    <submittedName>
        <fullName evidence="1">Transglutaminase-like cysteine peptidase</fullName>
    </submittedName>
</protein>
<accession>A0ACD4NK21</accession>